<feature type="compositionally biased region" description="Basic and acidic residues" evidence="13">
    <location>
        <begin position="612"/>
        <end position="628"/>
    </location>
</feature>
<evidence type="ECO:0000313" key="17">
    <source>
        <dbReference type="Proteomes" id="UP000693970"/>
    </source>
</evidence>
<evidence type="ECO:0000256" key="7">
    <source>
        <dbReference type="ARBA" id="ARBA00022801"/>
    </source>
</evidence>
<evidence type="ECO:0000256" key="4">
    <source>
        <dbReference type="ARBA" id="ARBA00022553"/>
    </source>
</evidence>
<keyword evidence="5" id="KW-0812">Transmembrane</keyword>
<evidence type="ECO:0000256" key="1">
    <source>
        <dbReference type="ARBA" id="ARBA00004127"/>
    </source>
</evidence>
<dbReference type="InterPro" id="IPR052214">
    <property type="entry name" value="DAG_Lipase-Related"/>
</dbReference>
<feature type="compositionally biased region" description="Basic residues" evidence="13">
    <location>
        <begin position="67"/>
        <end position="80"/>
    </location>
</feature>
<proteinExistence type="predicted"/>
<reference evidence="15" key="1">
    <citation type="journal article" date="2021" name="Sci. Rep.">
        <title>Diploid genomic architecture of Nitzschia inconspicua, an elite biomass production diatom.</title>
        <authorList>
            <person name="Oliver A."/>
            <person name="Podell S."/>
            <person name="Pinowska A."/>
            <person name="Traller J.C."/>
            <person name="Smith S.R."/>
            <person name="McClure R."/>
            <person name="Beliaev A."/>
            <person name="Bohutskyi P."/>
            <person name="Hill E.A."/>
            <person name="Rabines A."/>
            <person name="Zheng H."/>
            <person name="Allen L.Z."/>
            <person name="Kuo A."/>
            <person name="Grigoriev I.V."/>
            <person name="Allen A.E."/>
            <person name="Hazlebeck D."/>
            <person name="Allen E.E."/>
        </authorList>
    </citation>
    <scope>NUCLEOTIDE SEQUENCE</scope>
    <source>
        <strain evidence="15">Hildebrandi</strain>
    </source>
</reference>
<evidence type="ECO:0000256" key="12">
    <source>
        <dbReference type="ARBA" id="ARBA00023136"/>
    </source>
</evidence>
<dbReference type="Proteomes" id="UP000693970">
    <property type="component" value="Unassembled WGS sequence"/>
</dbReference>
<keyword evidence="10" id="KW-1133">Transmembrane helix</keyword>
<dbReference type="CDD" id="cd00519">
    <property type="entry name" value="Lipase_3"/>
    <property type="match status" value="1"/>
</dbReference>
<dbReference type="GO" id="GO:0046872">
    <property type="term" value="F:metal ion binding"/>
    <property type="evidence" value="ECO:0007669"/>
    <property type="project" value="UniProtKB-KW"/>
</dbReference>
<keyword evidence="3" id="KW-1003">Cell membrane</keyword>
<keyword evidence="12" id="KW-0472">Membrane</keyword>
<feature type="domain" description="Fungal lipase-type" evidence="14">
    <location>
        <begin position="397"/>
        <end position="527"/>
    </location>
</feature>
<feature type="region of interest" description="Disordered" evidence="13">
    <location>
        <begin position="61"/>
        <end position="80"/>
    </location>
</feature>
<name>A0A9K3PDF9_9STRA</name>
<evidence type="ECO:0000256" key="10">
    <source>
        <dbReference type="ARBA" id="ARBA00022989"/>
    </source>
</evidence>
<dbReference type="EMBL" id="JAGRRH010000003">
    <property type="protein sequence ID" value="KAG7371697.1"/>
    <property type="molecule type" value="Genomic_DNA"/>
</dbReference>
<dbReference type="GO" id="GO:0016298">
    <property type="term" value="F:lipase activity"/>
    <property type="evidence" value="ECO:0007669"/>
    <property type="project" value="TreeGrafter"/>
</dbReference>
<accession>A0A9K3PDF9</accession>
<keyword evidence="8" id="KW-0106">Calcium</keyword>
<organism evidence="15 17">
    <name type="scientific">Nitzschia inconspicua</name>
    <dbReference type="NCBI Taxonomy" id="303405"/>
    <lineage>
        <taxon>Eukaryota</taxon>
        <taxon>Sar</taxon>
        <taxon>Stramenopiles</taxon>
        <taxon>Ochrophyta</taxon>
        <taxon>Bacillariophyta</taxon>
        <taxon>Bacillariophyceae</taxon>
        <taxon>Bacillariophycidae</taxon>
        <taxon>Bacillariales</taxon>
        <taxon>Bacillariaceae</taxon>
        <taxon>Nitzschia</taxon>
    </lineage>
</organism>
<evidence type="ECO:0000256" key="6">
    <source>
        <dbReference type="ARBA" id="ARBA00022723"/>
    </source>
</evidence>
<evidence type="ECO:0000313" key="16">
    <source>
        <dbReference type="EMBL" id="KAG7371697.1"/>
    </source>
</evidence>
<dbReference type="Pfam" id="PF01764">
    <property type="entry name" value="Lipase_3"/>
    <property type="match status" value="1"/>
</dbReference>
<evidence type="ECO:0000313" key="15">
    <source>
        <dbReference type="EMBL" id="KAG7342596.1"/>
    </source>
</evidence>
<comment type="caution">
    <text evidence="15">The sequence shown here is derived from an EMBL/GenBank/DDBJ whole genome shotgun (WGS) entry which is preliminary data.</text>
</comment>
<feature type="compositionally biased region" description="Low complexity" evidence="13">
    <location>
        <begin position="146"/>
        <end position="158"/>
    </location>
</feature>
<dbReference type="PANTHER" id="PTHR45792">
    <property type="entry name" value="DIACYLGLYCEROL LIPASE HOMOLOG-RELATED"/>
    <property type="match status" value="1"/>
</dbReference>
<evidence type="ECO:0000256" key="2">
    <source>
        <dbReference type="ARBA" id="ARBA00004236"/>
    </source>
</evidence>
<comment type="subcellular location">
    <subcellularLocation>
        <location evidence="2">Cell membrane</location>
    </subcellularLocation>
    <subcellularLocation>
        <location evidence="1">Endomembrane system</location>
        <topology evidence="1">Multi-pass membrane protein</topology>
    </subcellularLocation>
</comment>
<feature type="region of interest" description="Disordered" evidence="13">
    <location>
        <begin position="600"/>
        <end position="630"/>
    </location>
</feature>
<dbReference type="GO" id="GO:0016042">
    <property type="term" value="P:lipid catabolic process"/>
    <property type="evidence" value="ECO:0007669"/>
    <property type="project" value="UniProtKB-KW"/>
</dbReference>
<dbReference type="InterPro" id="IPR002921">
    <property type="entry name" value="Fungal_lipase-type"/>
</dbReference>
<evidence type="ECO:0000259" key="14">
    <source>
        <dbReference type="Pfam" id="PF01764"/>
    </source>
</evidence>
<evidence type="ECO:0000256" key="13">
    <source>
        <dbReference type="SAM" id="MobiDB-lite"/>
    </source>
</evidence>
<feature type="compositionally biased region" description="Low complexity" evidence="13">
    <location>
        <begin position="188"/>
        <end position="210"/>
    </location>
</feature>
<reference evidence="15" key="2">
    <citation type="submission" date="2021-04" db="EMBL/GenBank/DDBJ databases">
        <authorList>
            <person name="Podell S."/>
        </authorList>
    </citation>
    <scope>NUCLEOTIDE SEQUENCE</scope>
    <source>
        <strain evidence="15">Hildebrandi</strain>
    </source>
</reference>
<dbReference type="GO" id="GO:0012505">
    <property type="term" value="C:endomembrane system"/>
    <property type="evidence" value="ECO:0007669"/>
    <property type="project" value="UniProtKB-SubCell"/>
</dbReference>
<evidence type="ECO:0000256" key="9">
    <source>
        <dbReference type="ARBA" id="ARBA00022963"/>
    </source>
</evidence>
<dbReference type="PANTHER" id="PTHR45792:SF8">
    <property type="entry name" value="DIACYLGLYCEROL LIPASE-ALPHA"/>
    <property type="match status" value="1"/>
</dbReference>
<keyword evidence="6" id="KW-0479">Metal-binding</keyword>
<evidence type="ECO:0000256" key="11">
    <source>
        <dbReference type="ARBA" id="ARBA00023098"/>
    </source>
</evidence>
<evidence type="ECO:0000256" key="5">
    <source>
        <dbReference type="ARBA" id="ARBA00022692"/>
    </source>
</evidence>
<gene>
    <name evidence="16" type="ORF">IV203_017838</name>
    <name evidence="15" type="ORF">IV203_020539</name>
</gene>
<feature type="region of interest" description="Disordered" evidence="13">
    <location>
        <begin position="110"/>
        <end position="214"/>
    </location>
</feature>
<feature type="compositionally biased region" description="Acidic residues" evidence="13">
    <location>
        <begin position="174"/>
        <end position="185"/>
    </location>
</feature>
<dbReference type="GO" id="GO:0005886">
    <property type="term" value="C:plasma membrane"/>
    <property type="evidence" value="ECO:0007669"/>
    <property type="project" value="UniProtKB-SubCell"/>
</dbReference>
<dbReference type="AlphaFoldDB" id="A0A9K3PDF9"/>
<dbReference type="EMBL" id="JAGRRH010000024">
    <property type="protein sequence ID" value="KAG7342596.1"/>
    <property type="molecule type" value="Genomic_DNA"/>
</dbReference>
<evidence type="ECO:0000256" key="8">
    <source>
        <dbReference type="ARBA" id="ARBA00022837"/>
    </source>
</evidence>
<sequence length="674" mass="76150">MMIVATTSKSSQAYHIMSFRTIALVAATVSSYPSTILFRRSSMVAASTISSSYWSSFHGKSSLSSQHQHHHHHHHHRRPHHHYYFHHHHNKHVINDGCCESASHWKLQAIRGGDGNGGNNGSKHHKRSFFSFSSNTNTKKERTEPNVKTNNNTYNKNSNKQDTDTYERAMVVESIDEHEEEEEDSAISLNSSNLPSVSSASVSKQSSTKTNSYPWGKTIRQAVGNVISGTGFVTSSLVSLVTDRRSFQDRYVQPLRALQNYLKVSGVDLELTPQLNRRLGMNLCLLGRVHMHLAQQQQSRHKQPHDRKMDASFWVEARRYMRYATAVYGQAMIHAAEVDARGNFPSTSTFGTVTKSAISKHISVPPDDIVVMDVQYNGDTEYLRHMIVVDHQHQKVVLSIRGTFSLGEIVIDAAAFSREFCGGEAHSEMATMAERVWSKAGPTITTMLEQNDKYELIITGHSLGAGAACLLMILLETKPSLLPPHQTKRCFAYAPPPVYTPLEFVPQTVRSTTSFVHQNDMVPFLSVHTVRRLFRQIKAVDDVSHDQMTRRERYQVLLGMQPPPPALIASVVKATETVVTPKPGAPILSIPSETIVWLKKMTPQQQQQQEEEDKRFDGPEEDITDKGKGGVADYDFEMFRPNRLKQYDIQVHPDMLLDHFPPRYEHALDHLKTR</sequence>
<keyword evidence="11" id="KW-0443">Lipid metabolism</keyword>
<dbReference type="OrthoDB" id="40415at2759"/>
<keyword evidence="4" id="KW-0597">Phosphoprotein</keyword>
<protein>
    <submittedName>
        <fullName evidence="15">Lipase class 3</fullName>
    </submittedName>
</protein>
<evidence type="ECO:0000256" key="3">
    <source>
        <dbReference type="ARBA" id="ARBA00022475"/>
    </source>
</evidence>
<keyword evidence="9" id="KW-0442">Lipid degradation</keyword>
<keyword evidence="7" id="KW-0378">Hydrolase</keyword>
<keyword evidence="17" id="KW-1185">Reference proteome</keyword>